<evidence type="ECO:0000256" key="1">
    <source>
        <dbReference type="ARBA" id="ARBA00005384"/>
    </source>
</evidence>
<dbReference type="Pfam" id="PF00155">
    <property type="entry name" value="Aminotran_1_2"/>
    <property type="match status" value="1"/>
</dbReference>
<evidence type="ECO:0000256" key="2">
    <source>
        <dbReference type="ARBA" id="ARBA00022898"/>
    </source>
</evidence>
<evidence type="ECO:0000256" key="4">
    <source>
        <dbReference type="ARBA" id="ARBA00023125"/>
    </source>
</evidence>
<dbReference type="CDD" id="cd00609">
    <property type="entry name" value="AAT_like"/>
    <property type="match status" value="1"/>
</dbReference>
<protein>
    <submittedName>
        <fullName evidence="7">PLP-dependent aminotransferase family protein</fullName>
    </submittedName>
</protein>
<dbReference type="RefSeq" id="WP_249312968.1">
    <property type="nucleotide sequence ID" value="NZ_JACRSU010000003.1"/>
</dbReference>
<feature type="domain" description="HTH gntR-type" evidence="6">
    <location>
        <begin position="11"/>
        <end position="79"/>
    </location>
</feature>
<organism evidence="7 8">
    <name type="scientific">Congzhengia minquanensis</name>
    <dbReference type="NCBI Taxonomy" id="2763657"/>
    <lineage>
        <taxon>Bacteria</taxon>
        <taxon>Bacillati</taxon>
        <taxon>Bacillota</taxon>
        <taxon>Clostridia</taxon>
        <taxon>Eubacteriales</taxon>
        <taxon>Oscillospiraceae</taxon>
        <taxon>Congzhengia</taxon>
    </lineage>
</organism>
<dbReference type="PANTHER" id="PTHR46577">
    <property type="entry name" value="HTH-TYPE TRANSCRIPTIONAL REGULATORY PROTEIN GABR"/>
    <property type="match status" value="1"/>
</dbReference>
<name>A0A926HYH6_9FIRM</name>
<keyword evidence="7" id="KW-0032">Aminotransferase</keyword>
<dbReference type="InterPro" id="IPR015421">
    <property type="entry name" value="PyrdxlP-dep_Trfase_major"/>
</dbReference>
<dbReference type="InterPro" id="IPR036390">
    <property type="entry name" value="WH_DNA-bd_sf"/>
</dbReference>
<keyword evidence="8" id="KW-1185">Reference proteome</keyword>
<dbReference type="GO" id="GO:0003700">
    <property type="term" value="F:DNA-binding transcription factor activity"/>
    <property type="evidence" value="ECO:0007669"/>
    <property type="project" value="InterPro"/>
</dbReference>
<evidence type="ECO:0000256" key="3">
    <source>
        <dbReference type="ARBA" id="ARBA00023015"/>
    </source>
</evidence>
<dbReference type="Proteomes" id="UP000611762">
    <property type="component" value="Unassembled WGS sequence"/>
</dbReference>
<gene>
    <name evidence="7" type="ORF">H8698_09030</name>
</gene>
<comment type="caution">
    <text evidence="7">The sequence shown here is derived from an EMBL/GenBank/DDBJ whole genome shotgun (WGS) entry which is preliminary data.</text>
</comment>
<comment type="similarity">
    <text evidence="1">In the C-terminal section; belongs to the class-I pyridoxal-phosphate-dependent aminotransferase family.</text>
</comment>
<dbReference type="Gene3D" id="3.40.640.10">
    <property type="entry name" value="Type I PLP-dependent aspartate aminotransferase-like (Major domain)"/>
    <property type="match status" value="1"/>
</dbReference>
<proteinExistence type="inferred from homology"/>
<dbReference type="Gene3D" id="1.10.10.10">
    <property type="entry name" value="Winged helix-like DNA-binding domain superfamily/Winged helix DNA-binding domain"/>
    <property type="match status" value="1"/>
</dbReference>
<dbReference type="SMART" id="SM00345">
    <property type="entry name" value="HTH_GNTR"/>
    <property type="match status" value="1"/>
</dbReference>
<dbReference type="PANTHER" id="PTHR46577:SF1">
    <property type="entry name" value="HTH-TYPE TRANSCRIPTIONAL REGULATORY PROTEIN GABR"/>
    <property type="match status" value="1"/>
</dbReference>
<reference evidence="7" key="1">
    <citation type="submission" date="2020-08" db="EMBL/GenBank/DDBJ databases">
        <title>Genome public.</title>
        <authorList>
            <person name="Liu C."/>
            <person name="Sun Q."/>
        </authorList>
    </citation>
    <scope>NUCLEOTIDE SEQUENCE</scope>
    <source>
        <strain evidence="7">H8</strain>
    </source>
</reference>
<dbReference type="InterPro" id="IPR036388">
    <property type="entry name" value="WH-like_DNA-bd_sf"/>
</dbReference>
<evidence type="ECO:0000256" key="5">
    <source>
        <dbReference type="ARBA" id="ARBA00023163"/>
    </source>
</evidence>
<keyword evidence="3" id="KW-0805">Transcription regulation</keyword>
<keyword evidence="4" id="KW-0238">DNA-binding</keyword>
<dbReference type="InterPro" id="IPR051446">
    <property type="entry name" value="HTH_trans_reg/aminotransferase"/>
</dbReference>
<dbReference type="GO" id="GO:0030170">
    <property type="term" value="F:pyridoxal phosphate binding"/>
    <property type="evidence" value="ECO:0007669"/>
    <property type="project" value="InterPro"/>
</dbReference>
<keyword evidence="5" id="KW-0804">Transcription</keyword>
<dbReference type="AlphaFoldDB" id="A0A926HYH6"/>
<dbReference type="Pfam" id="PF00392">
    <property type="entry name" value="GntR"/>
    <property type="match status" value="1"/>
</dbReference>
<dbReference type="SUPFAM" id="SSF53383">
    <property type="entry name" value="PLP-dependent transferases"/>
    <property type="match status" value="1"/>
</dbReference>
<evidence type="ECO:0000259" key="6">
    <source>
        <dbReference type="PROSITE" id="PS50949"/>
    </source>
</evidence>
<evidence type="ECO:0000313" key="8">
    <source>
        <dbReference type="Proteomes" id="UP000611762"/>
    </source>
</evidence>
<dbReference type="InterPro" id="IPR004839">
    <property type="entry name" value="Aminotransferase_I/II_large"/>
</dbReference>
<keyword evidence="7" id="KW-0808">Transferase</keyword>
<dbReference type="EMBL" id="JACRSU010000003">
    <property type="protein sequence ID" value="MBC8541114.1"/>
    <property type="molecule type" value="Genomic_DNA"/>
</dbReference>
<dbReference type="InterPro" id="IPR015424">
    <property type="entry name" value="PyrdxlP-dep_Trfase"/>
</dbReference>
<dbReference type="PROSITE" id="PS50949">
    <property type="entry name" value="HTH_GNTR"/>
    <property type="match status" value="1"/>
</dbReference>
<dbReference type="InterPro" id="IPR000524">
    <property type="entry name" value="Tscrpt_reg_HTH_GntR"/>
</dbReference>
<dbReference type="CDD" id="cd07377">
    <property type="entry name" value="WHTH_GntR"/>
    <property type="match status" value="1"/>
</dbReference>
<dbReference type="GO" id="GO:0008483">
    <property type="term" value="F:transaminase activity"/>
    <property type="evidence" value="ECO:0007669"/>
    <property type="project" value="UniProtKB-KW"/>
</dbReference>
<dbReference type="SUPFAM" id="SSF46785">
    <property type="entry name" value="Winged helix' DNA-binding domain"/>
    <property type="match status" value="1"/>
</dbReference>
<accession>A0A926HYH6</accession>
<keyword evidence="2" id="KW-0663">Pyridoxal phosphate</keyword>
<dbReference type="GO" id="GO:0003677">
    <property type="term" value="F:DNA binding"/>
    <property type="evidence" value="ECO:0007669"/>
    <property type="project" value="UniProtKB-KW"/>
</dbReference>
<evidence type="ECO:0000313" key="7">
    <source>
        <dbReference type="EMBL" id="MBC8541114.1"/>
    </source>
</evidence>
<sequence length="367" mass="42120">MRYSIHTNSDKTAYLQLYLQIRDDITGRVYQFGDKLPSKRFLAAETSVSVITVEHAYQILCDEGYVESRERSGYFVIYKEKDFFPVPVREQENTSAAPNHHNWNEEFPFSVFAKTMRNVLSKYGTQILIKPPNLGSPELQLSISRYLARSKGIRVSPHQIVIGAGAEYLYSLIVQLLGRDRVYALENPSYEKIRSVYTANGVQCDMLKMGADGIQSAALNETKASVLHVTPFNSFPSGITATASKRNEYIRWAKTRSGFIIEDDFDSEFTISTKNEDTVFSLEPKKTVIYVNTFSKTIAPSMRIGYMVLPDELVDLFLNKIGFYSCTVPVFEQFVLAEFINNGDFERNINRVRRKRRQLYKNEMKKK</sequence>